<evidence type="ECO:0000313" key="2">
    <source>
        <dbReference type="EMBL" id="QJA97536.1"/>
    </source>
</evidence>
<keyword evidence="1" id="KW-0812">Transmembrane</keyword>
<accession>A0A6M3LQJ8</accession>
<reference evidence="2" key="1">
    <citation type="submission" date="2020-03" db="EMBL/GenBank/DDBJ databases">
        <title>The deep terrestrial virosphere.</title>
        <authorList>
            <person name="Holmfeldt K."/>
            <person name="Nilsson E."/>
            <person name="Simone D."/>
            <person name="Lopez-Fernandez M."/>
            <person name="Wu X."/>
            <person name="de Brujin I."/>
            <person name="Lundin D."/>
            <person name="Andersson A."/>
            <person name="Bertilsson S."/>
            <person name="Dopson M."/>
        </authorList>
    </citation>
    <scope>NUCLEOTIDE SEQUENCE</scope>
    <source>
        <strain evidence="2">MM415B06162</strain>
    </source>
</reference>
<gene>
    <name evidence="2" type="ORF">MM415B06162_0012</name>
</gene>
<proteinExistence type="predicted"/>
<sequence length="175" mass="18554">MTTTTAKLVIAFFTLILGIVLIGVIADSGSLVTDKLSVNESLDISAAVSGPTIPNSSINETYIFTIINNPTGWKVADCPITNFVIYNQTGSLAVVTTDYVFTASNGTLTLSNNAKFNRSASNTTNLGYTYCSDDYVNVAWGRTIINLVAGFFALAILGVSLALFYDIAKDAGIIN</sequence>
<keyword evidence="1" id="KW-1133">Transmembrane helix</keyword>
<organism evidence="2">
    <name type="scientific">viral metagenome</name>
    <dbReference type="NCBI Taxonomy" id="1070528"/>
    <lineage>
        <taxon>unclassified sequences</taxon>
        <taxon>metagenomes</taxon>
        <taxon>organismal metagenomes</taxon>
    </lineage>
</organism>
<keyword evidence="1" id="KW-0472">Membrane</keyword>
<dbReference type="AlphaFoldDB" id="A0A6M3LQJ8"/>
<protein>
    <submittedName>
        <fullName evidence="2">Uncharacterized protein</fullName>
    </submittedName>
</protein>
<dbReference type="EMBL" id="MT143502">
    <property type="protein sequence ID" value="QJA97536.1"/>
    <property type="molecule type" value="Genomic_DNA"/>
</dbReference>
<feature type="transmembrane region" description="Helical" evidence="1">
    <location>
        <begin position="7"/>
        <end position="26"/>
    </location>
</feature>
<feature type="transmembrane region" description="Helical" evidence="1">
    <location>
        <begin position="144"/>
        <end position="165"/>
    </location>
</feature>
<name>A0A6M3LQJ8_9ZZZZ</name>
<evidence type="ECO:0000256" key="1">
    <source>
        <dbReference type="SAM" id="Phobius"/>
    </source>
</evidence>